<organism evidence="1 2">
    <name type="scientific">Orchesella dallaii</name>
    <dbReference type="NCBI Taxonomy" id="48710"/>
    <lineage>
        <taxon>Eukaryota</taxon>
        <taxon>Metazoa</taxon>
        <taxon>Ecdysozoa</taxon>
        <taxon>Arthropoda</taxon>
        <taxon>Hexapoda</taxon>
        <taxon>Collembola</taxon>
        <taxon>Entomobryomorpha</taxon>
        <taxon>Entomobryoidea</taxon>
        <taxon>Orchesellidae</taxon>
        <taxon>Orchesellinae</taxon>
        <taxon>Orchesella</taxon>
    </lineage>
</organism>
<dbReference type="Proteomes" id="UP001642540">
    <property type="component" value="Unassembled WGS sequence"/>
</dbReference>
<proteinExistence type="predicted"/>
<accession>A0ABP1R1P8</accession>
<protein>
    <submittedName>
        <fullName evidence="1">Uncharacterized protein</fullName>
    </submittedName>
</protein>
<keyword evidence="2" id="KW-1185">Reference proteome</keyword>
<gene>
    <name evidence="1" type="ORF">ODALV1_LOCUS15529</name>
</gene>
<evidence type="ECO:0000313" key="2">
    <source>
        <dbReference type="Proteomes" id="UP001642540"/>
    </source>
</evidence>
<name>A0ABP1R1P8_9HEXA</name>
<comment type="caution">
    <text evidence="1">The sequence shown here is derived from an EMBL/GenBank/DDBJ whole genome shotgun (WGS) entry which is preliminary data.</text>
</comment>
<reference evidence="1 2" key="1">
    <citation type="submission" date="2024-08" db="EMBL/GenBank/DDBJ databases">
        <authorList>
            <person name="Cucini C."/>
            <person name="Frati F."/>
        </authorList>
    </citation>
    <scope>NUCLEOTIDE SEQUENCE [LARGE SCALE GENOMIC DNA]</scope>
</reference>
<evidence type="ECO:0000313" key="1">
    <source>
        <dbReference type="EMBL" id="CAL8112189.1"/>
    </source>
</evidence>
<dbReference type="EMBL" id="CAXLJM020000048">
    <property type="protein sequence ID" value="CAL8112189.1"/>
    <property type="molecule type" value="Genomic_DNA"/>
</dbReference>
<sequence length="131" mass="14853">MDSPQEKLVEWFKKHFYSLKTYYDHDDARATHVASTLMQAVAEELLASPLLDQSYKPCLVEAKDAVARMNLGTLTLPKDIIPPDEFEVMKDLPLTWSVETFSDSGNEMLIEVLKASKNLNSITSTERTDKD</sequence>